<accession>A0A7Y9ZCN1</accession>
<evidence type="ECO:0000313" key="2">
    <source>
        <dbReference type="Proteomes" id="UP000547973"/>
    </source>
</evidence>
<protein>
    <submittedName>
        <fullName evidence="1">Transcriptional regulator</fullName>
    </submittedName>
</protein>
<proteinExistence type="predicted"/>
<dbReference type="Proteomes" id="UP000547973">
    <property type="component" value="Unassembled WGS sequence"/>
</dbReference>
<dbReference type="EMBL" id="JACBZO010000001">
    <property type="protein sequence ID" value="NYI42425.1"/>
    <property type="molecule type" value="Genomic_DNA"/>
</dbReference>
<dbReference type="InterPro" id="IPR012349">
    <property type="entry name" value="Split_barrel_FMN-bd"/>
</dbReference>
<dbReference type="AlphaFoldDB" id="A0A7Y9ZCN1"/>
<dbReference type="Gene3D" id="2.30.110.10">
    <property type="entry name" value="Electron Transport, Fmn-binding Protein, Chain A"/>
    <property type="match status" value="1"/>
</dbReference>
<dbReference type="Pfam" id="PF04299">
    <property type="entry name" value="FMN_bind_2"/>
    <property type="match status" value="1"/>
</dbReference>
<keyword evidence="2" id="KW-1185">Reference proteome</keyword>
<reference evidence="1 2" key="1">
    <citation type="submission" date="2020-07" db="EMBL/GenBank/DDBJ databases">
        <title>Sequencing the genomes of 1000 actinobacteria strains.</title>
        <authorList>
            <person name="Klenk H.-P."/>
        </authorList>
    </citation>
    <scope>NUCLEOTIDE SEQUENCE [LARGE SCALE GENOMIC DNA]</scope>
    <source>
        <strain evidence="1 2">DSM 19970</strain>
    </source>
</reference>
<dbReference type="InterPro" id="IPR007396">
    <property type="entry name" value="TR_PAI2-type"/>
</dbReference>
<dbReference type="RefSeq" id="WP_274518616.1">
    <property type="nucleotide sequence ID" value="NZ_BBRC01000002.1"/>
</dbReference>
<sequence length="75" mass="8177">MRPNPDYSMADEAEVADLLREYPWCAIVLHVPGRGIVASHYPVLVDEQADVLTVFGHVGKSPTKISTNSASRNSP</sequence>
<comment type="caution">
    <text evidence="1">The sequence shown here is derived from an EMBL/GenBank/DDBJ whole genome shotgun (WGS) entry which is preliminary data.</text>
</comment>
<gene>
    <name evidence="1" type="ORF">BKA03_002544</name>
</gene>
<organism evidence="1 2">
    <name type="scientific">Demequina lutea</name>
    <dbReference type="NCBI Taxonomy" id="431489"/>
    <lineage>
        <taxon>Bacteria</taxon>
        <taxon>Bacillati</taxon>
        <taxon>Actinomycetota</taxon>
        <taxon>Actinomycetes</taxon>
        <taxon>Micrococcales</taxon>
        <taxon>Demequinaceae</taxon>
        <taxon>Demequina</taxon>
    </lineage>
</organism>
<evidence type="ECO:0000313" key="1">
    <source>
        <dbReference type="EMBL" id="NYI42425.1"/>
    </source>
</evidence>
<name>A0A7Y9ZCN1_9MICO</name>